<evidence type="ECO:0000313" key="2">
    <source>
        <dbReference type="Proteomes" id="UP000003327"/>
    </source>
</evidence>
<sequence>MEINYICGRNKEVKMNRTISIPAADNALLEMLAQKIRWEIIDE</sequence>
<accession>C9MNY7</accession>
<reference evidence="1 2" key="1">
    <citation type="submission" date="2009-09" db="EMBL/GenBank/DDBJ databases">
        <authorList>
            <person name="Weinstock G."/>
            <person name="Sodergren E."/>
            <person name="Clifton S."/>
            <person name="Fulton L."/>
            <person name="Fulton B."/>
            <person name="Courtney L."/>
            <person name="Fronick C."/>
            <person name="Harrison M."/>
            <person name="Strong C."/>
            <person name="Farmer C."/>
            <person name="Delahaunty K."/>
            <person name="Markovic C."/>
            <person name="Hall O."/>
            <person name="Minx P."/>
            <person name="Tomlinson C."/>
            <person name="Mitreva M."/>
            <person name="Nelson J."/>
            <person name="Hou S."/>
            <person name="Wollam A."/>
            <person name="Pepin K.H."/>
            <person name="Johnson M."/>
            <person name="Bhonagiri V."/>
            <person name="Nash W.E."/>
            <person name="Warren W."/>
            <person name="Chinwalla A."/>
            <person name="Mardis E.R."/>
            <person name="Wilson R.K."/>
        </authorList>
    </citation>
    <scope>NUCLEOTIDE SEQUENCE [LARGE SCALE GENOMIC DNA]</scope>
    <source>
        <strain evidence="1 2">F0319</strain>
    </source>
</reference>
<dbReference type="HOGENOM" id="CLU_3237924_0_0_10"/>
<dbReference type="STRING" id="649761.HMPREF0973_01325"/>
<evidence type="ECO:0000313" key="1">
    <source>
        <dbReference type="EMBL" id="EEX18790.1"/>
    </source>
</evidence>
<dbReference type="EMBL" id="ACVA01000031">
    <property type="protein sequence ID" value="EEX18790.1"/>
    <property type="molecule type" value="Genomic_DNA"/>
</dbReference>
<keyword evidence="2" id="KW-1185">Reference proteome</keyword>
<proteinExistence type="predicted"/>
<dbReference type="Proteomes" id="UP000003327">
    <property type="component" value="Unassembled WGS sequence"/>
</dbReference>
<gene>
    <name evidence="1" type="ORF">HMPREF0973_01325</name>
</gene>
<name>C9MNY7_9BACT</name>
<organism evidence="1 2">
    <name type="scientific">Prevotella veroralis F0319</name>
    <dbReference type="NCBI Taxonomy" id="649761"/>
    <lineage>
        <taxon>Bacteria</taxon>
        <taxon>Pseudomonadati</taxon>
        <taxon>Bacteroidota</taxon>
        <taxon>Bacteroidia</taxon>
        <taxon>Bacteroidales</taxon>
        <taxon>Prevotellaceae</taxon>
        <taxon>Prevotella</taxon>
    </lineage>
</organism>
<comment type="caution">
    <text evidence="1">The sequence shown here is derived from an EMBL/GenBank/DDBJ whole genome shotgun (WGS) entry which is preliminary data.</text>
</comment>
<dbReference type="AlphaFoldDB" id="C9MNY7"/>
<protein>
    <submittedName>
        <fullName evidence="1">Uncharacterized protein</fullName>
    </submittedName>
</protein>